<evidence type="ECO:0000259" key="2">
    <source>
        <dbReference type="Pfam" id="PF03372"/>
    </source>
</evidence>
<dbReference type="EMBL" id="SDEE01000183">
    <property type="protein sequence ID" value="RXW19778.1"/>
    <property type="molecule type" value="Genomic_DNA"/>
</dbReference>
<protein>
    <recommendedName>
        <fullName evidence="2">Endonuclease/exonuclease/phosphatase domain-containing protein</fullName>
    </recommendedName>
</protein>
<dbReference type="GO" id="GO:0000175">
    <property type="term" value="F:3'-5'-RNA exonuclease activity"/>
    <property type="evidence" value="ECO:0007669"/>
    <property type="project" value="TreeGrafter"/>
</dbReference>
<keyword evidence="4" id="KW-1185">Reference proteome</keyword>
<evidence type="ECO:0000256" key="1">
    <source>
        <dbReference type="SAM" id="MobiDB-lite"/>
    </source>
</evidence>
<dbReference type="AlphaFoldDB" id="A0A4V1Q3U2"/>
<dbReference type="Proteomes" id="UP000290288">
    <property type="component" value="Unassembled WGS sequence"/>
</dbReference>
<dbReference type="InterPro" id="IPR032675">
    <property type="entry name" value="LRR_dom_sf"/>
</dbReference>
<feature type="compositionally biased region" description="Polar residues" evidence="1">
    <location>
        <begin position="12"/>
        <end position="25"/>
    </location>
</feature>
<feature type="compositionally biased region" description="Low complexity" evidence="1">
    <location>
        <begin position="41"/>
        <end position="57"/>
    </location>
</feature>
<feature type="region of interest" description="Disordered" evidence="1">
    <location>
        <begin position="416"/>
        <end position="440"/>
    </location>
</feature>
<comment type="caution">
    <text evidence="3">The sequence shown here is derived from an EMBL/GenBank/DDBJ whole genome shotgun (WGS) entry which is preliminary data.</text>
</comment>
<dbReference type="PANTHER" id="PTHR12121:SF100">
    <property type="entry name" value="POLY(A)-SPECIFIC RIBONUCLEASE"/>
    <property type="match status" value="1"/>
</dbReference>
<evidence type="ECO:0000313" key="3">
    <source>
        <dbReference type="EMBL" id="RXW19778.1"/>
    </source>
</evidence>
<dbReference type="PANTHER" id="PTHR12121">
    <property type="entry name" value="CARBON CATABOLITE REPRESSOR PROTEIN 4"/>
    <property type="match status" value="1"/>
</dbReference>
<dbReference type="Gene3D" id="3.60.10.10">
    <property type="entry name" value="Endonuclease/exonuclease/phosphatase"/>
    <property type="match status" value="1"/>
</dbReference>
<dbReference type="CDD" id="cd09097">
    <property type="entry name" value="Deadenylase_CCR4"/>
    <property type="match status" value="1"/>
</dbReference>
<dbReference type="SUPFAM" id="SSF52075">
    <property type="entry name" value="Outer arm dynein light chain 1"/>
    <property type="match status" value="1"/>
</dbReference>
<sequence>MASRTVPKSAIPITNPNSKSITITSPKPEPANGRSSKESPESSSATATNSTPDPATNSPSTTNHPPANVAPISEAPRPSTAIKPPQNTWGSLDMGGMNIKNLPGSNGLFTFTFLINLYLNHNALTIVPPRVGLLTQLKEFYIFDNHLASLPYELGSLYQLQTLGIEGNPLDASLKNIAQKDGTQALIVYLRDNNPAAPSPPVRQWKNLLTGPEREALAADPNAETVSVLCFNILCERYATERLYGYTPSWALAWSFRRDLIMKEILRHDTDIVCLQEVDIAQYEDYFSKRLADEGYAGVFWPKSRANRLTGAERRQVDGCATFYKSSRFQLIEKQLAEFNALAMARPDFRKTDDMFNRILGKDHIGVICLLEDINTGTRLVVGNAHIHWDPAFSDVKLVQAALLVDEVQKAADRFAKLSPRPPPPVTPGVNDDPDQPISQRPPPVYTEGAKIPVIICGDFNSNPGSGLYEFMSSGHLAPNHPEFLGHAYGVYTSEGLKHRLNLKSAYSAPGAGGEGHVTNFVPGFQGEIDYVWFSAGNLGVNAVLEELDSTYLEKCVGFPNTYFPSDHVAISCEFRVKPPRDQSAKLSTTNPGTPTSL</sequence>
<dbReference type="OrthoDB" id="428734at2759"/>
<feature type="region of interest" description="Disordered" evidence="1">
    <location>
        <begin position="1"/>
        <end position="89"/>
    </location>
</feature>
<dbReference type="STRING" id="2316362.A0A4V1Q3U2"/>
<dbReference type="InterPro" id="IPR005135">
    <property type="entry name" value="Endo/exonuclease/phosphatase"/>
</dbReference>
<dbReference type="SUPFAM" id="SSF56219">
    <property type="entry name" value="DNase I-like"/>
    <property type="match status" value="1"/>
</dbReference>
<dbReference type="Pfam" id="PF03372">
    <property type="entry name" value="Exo_endo_phos"/>
    <property type="match status" value="1"/>
</dbReference>
<dbReference type="InterPro" id="IPR036691">
    <property type="entry name" value="Endo/exonu/phosph_ase_sf"/>
</dbReference>
<dbReference type="Gene3D" id="3.80.10.10">
    <property type="entry name" value="Ribonuclease Inhibitor"/>
    <property type="match status" value="1"/>
</dbReference>
<organism evidence="3 4">
    <name type="scientific">Candolleomyces aberdarensis</name>
    <dbReference type="NCBI Taxonomy" id="2316362"/>
    <lineage>
        <taxon>Eukaryota</taxon>
        <taxon>Fungi</taxon>
        <taxon>Dikarya</taxon>
        <taxon>Basidiomycota</taxon>
        <taxon>Agaricomycotina</taxon>
        <taxon>Agaricomycetes</taxon>
        <taxon>Agaricomycetidae</taxon>
        <taxon>Agaricales</taxon>
        <taxon>Agaricineae</taxon>
        <taxon>Psathyrellaceae</taxon>
        <taxon>Candolleomyces</taxon>
    </lineage>
</organism>
<dbReference type="InterPro" id="IPR050410">
    <property type="entry name" value="CCR4/nocturin_mRNA_transcr"/>
</dbReference>
<gene>
    <name evidence="3" type="ORF">EST38_g6065</name>
</gene>
<evidence type="ECO:0000313" key="4">
    <source>
        <dbReference type="Proteomes" id="UP000290288"/>
    </source>
</evidence>
<reference evidence="3 4" key="1">
    <citation type="submission" date="2019-01" db="EMBL/GenBank/DDBJ databases">
        <title>Draft genome sequence of Psathyrella aberdarensis IHI B618.</title>
        <authorList>
            <person name="Buettner E."/>
            <person name="Kellner H."/>
        </authorList>
    </citation>
    <scope>NUCLEOTIDE SEQUENCE [LARGE SCALE GENOMIC DNA]</scope>
    <source>
        <strain evidence="3 4">IHI B618</strain>
    </source>
</reference>
<proteinExistence type="predicted"/>
<feature type="domain" description="Endonuclease/exonuclease/phosphatase" evidence="2">
    <location>
        <begin position="231"/>
        <end position="568"/>
    </location>
</feature>
<accession>A0A4V1Q3U2</accession>
<name>A0A4V1Q3U2_9AGAR</name>